<dbReference type="Gene3D" id="3.10.10.10">
    <property type="entry name" value="HIV Type 1 Reverse Transcriptase, subunit A, domain 1"/>
    <property type="match status" value="1"/>
</dbReference>
<evidence type="ECO:0008006" key="3">
    <source>
        <dbReference type="Google" id="ProtNLM"/>
    </source>
</evidence>
<dbReference type="AlphaFoldDB" id="A0A9W6BZU4"/>
<dbReference type="InterPro" id="IPR043128">
    <property type="entry name" value="Rev_trsase/Diguanyl_cyclase"/>
</dbReference>
<protein>
    <recommendedName>
        <fullName evidence="3">Reverse transcriptase domain-containing protein</fullName>
    </recommendedName>
</protein>
<proteinExistence type="predicted"/>
<dbReference type="PANTHER" id="PTHR33050">
    <property type="entry name" value="REVERSE TRANSCRIPTASE DOMAIN-CONTAINING PROTEIN"/>
    <property type="match status" value="1"/>
</dbReference>
<comment type="caution">
    <text evidence="1">The sequence shown here is derived from an EMBL/GenBank/DDBJ whole genome shotgun (WGS) entry which is preliminary data.</text>
</comment>
<dbReference type="InterPro" id="IPR043502">
    <property type="entry name" value="DNA/RNA_pol_sf"/>
</dbReference>
<evidence type="ECO:0000313" key="2">
    <source>
        <dbReference type="Proteomes" id="UP001165080"/>
    </source>
</evidence>
<gene>
    <name evidence="1" type="primary">PLESTMB000746</name>
    <name evidence="1" type="ORF">PLESTB_001742400</name>
</gene>
<organism evidence="1 2">
    <name type="scientific">Pleodorina starrii</name>
    <dbReference type="NCBI Taxonomy" id="330485"/>
    <lineage>
        <taxon>Eukaryota</taxon>
        <taxon>Viridiplantae</taxon>
        <taxon>Chlorophyta</taxon>
        <taxon>core chlorophytes</taxon>
        <taxon>Chlorophyceae</taxon>
        <taxon>CS clade</taxon>
        <taxon>Chlamydomonadales</taxon>
        <taxon>Volvocaceae</taxon>
        <taxon>Pleodorina</taxon>
    </lineage>
</organism>
<name>A0A9W6BZU4_9CHLO</name>
<accession>A0A9W6BZU4</accession>
<evidence type="ECO:0000313" key="1">
    <source>
        <dbReference type="EMBL" id="GLC61313.1"/>
    </source>
</evidence>
<dbReference type="SUPFAM" id="SSF56672">
    <property type="entry name" value="DNA/RNA polymerases"/>
    <property type="match status" value="1"/>
</dbReference>
<keyword evidence="2" id="KW-1185">Reference proteome</keyword>
<dbReference type="InterPro" id="IPR052055">
    <property type="entry name" value="Hepadnavirus_pol/RT"/>
</dbReference>
<reference evidence="1 2" key="1">
    <citation type="journal article" date="2023" name="Commun. Biol.">
        <title>Reorganization of the ancestral sex-determining regions during the evolution of trioecy in Pleodorina starrii.</title>
        <authorList>
            <person name="Takahashi K."/>
            <person name="Suzuki S."/>
            <person name="Kawai-Toyooka H."/>
            <person name="Yamamoto K."/>
            <person name="Hamaji T."/>
            <person name="Ootsuki R."/>
            <person name="Yamaguchi H."/>
            <person name="Kawachi M."/>
            <person name="Higashiyama T."/>
            <person name="Nozaki H."/>
        </authorList>
    </citation>
    <scope>NUCLEOTIDE SEQUENCE [LARGE SCALE GENOMIC DNA]</scope>
    <source>
        <strain evidence="1 2">NIES-4479</strain>
    </source>
</reference>
<dbReference type="Proteomes" id="UP001165080">
    <property type="component" value="Unassembled WGS sequence"/>
</dbReference>
<sequence>MGSYFDALLRSGVTEQYDHGSEAAFATVVNPLHVVLKPDGSIRPITDPSRSGVDHCMLKLPWCPLPDLSTLLQQLTPGGFLGKRDLASGFHHVKLAPAARRCMALRHPTTGALQRWVGLPLAASQSPAISVELQGLYDSLFAVQLPPPPSLRLGGSAVDGLQFWWDVIRSDWEGVWEGVKRCMVADLDLVRREFGGAEAATILTDASATGFGAARDRAKVTGAGEGGQDLCVGCIAQRCRAADMHCESCPAAAHRSCLRMGPGACPGGWARCPAWLLRAAGVRRPAVRAEANGIADRLVSLAGSAVAVSSATTDESARRCFTRFCAERLGVVEDEALSRVPRADLNVELVRLFVADAVGKLAPSLDGGGDAERAGRLAEVEGRGARAVRQPGPGRW</sequence>
<dbReference type="Gene3D" id="3.30.70.270">
    <property type="match status" value="1"/>
</dbReference>
<dbReference type="PANTHER" id="PTHR33050:SF7">
    <property type="entry name" value="RIBONUCLEASE H"/>
    <property type="match status" value="1"/>
</dbReference>
<dbReference type="EMBL" id="BRXU01000044">
    <property type="protein sequence ID" value="GLC61313.1"/>
    <property type="molecule type" value="Genomic_DNA"/>
</dbReference>